<feature type="non-terminal residue" evidence="2">
    <location>
        <position position="1"/>
    </location>
</feature>
<feature type="region of interest" description="Disordered" evidence="1">
    <location>
        <begin position="1"/>
        <end position="66"/>
    </location>
</feature>
<gene>
    <name evidence="2" type="primary">ORF61966</name>
</gene>
<feature type="compositionally biased region" description="Basic and acidic residues" evidence="1">
    <location>
        <begin position="1"/>
        <end position="10"/>
    </location>
</feature>
<accession>A0A0B6ZFQ1</accession>
<evidence type="ECO:0000313" key="2">
    <source>
        <dbReference type="EMBL" id="CEK67257.1"/>
    </source>
</evidence>
<protein>
    <submittedName>
        <fullName evidence="2">Uncharacterized protein</fullName>
    </submittedName>
</protein>
<feature type="compositionally biased region" description="Basic and acidic residues" evidence="1">
    <location>
        <begin position="267"/>
        <end position="308"/>
    </location>
</feature>
<organism evidence="2">
    <name type="scientific">Arion vulgaris</name>
    <dbReference type="NCBI Taxonomy" id="1028688"/>
    <lineage>
        <taxon>Eukaryota</taxon>
        <taxon>Metazoa</taxon>
        <taxon>Spiralia</taxon>
        <taxon>Lophotrochozoa</taxon>
        <taxon>Mollusca</taxon>
        <taxon>Gastropoda</taxon>
        <taxon>Heterobranchia</taxon>
        <taxon>Euthyneura</taxon>
        <taxon>Panpulmonata</taxon>
        <taxon>Eupulmonata</taxon>
        <taxon>Stylommatophora</taxon>
        <taxon>Helicina</taxon>
        <taxon>Arionoidea</taxon>
        <taxon>Arionidae</taxon>
        <taxon>Arion</taxon>
    </lineage>
</organism>
<reference evidence="2" key="1">
    <citation type="submission" date="2014-12" db="EMBL/GenBank/DDBJ databases">
        <title>Insight into the proteome of Arion vulgaris.</title>
        <authorList>
            <person name="Aradska J."/>
            <person name="Bulat T."/>
            <person name="Smidak R."/>
            <person name="Sarate P."/>
            <person name="Gangsoo J."/>
            <person name="Sialana F."/>
            <person name="Bilban M."/>
            <person name="Lubec G."/>
        </authorList>
    </citation>
    <scope>NUCLEOTIDE SEQUENCE</scope>
    <source>
        <tissue evidence="2">Skin</tissue>
    </source>
</reference>
<feature type="region of interest" description="Disordered" evidence="1">
    <location>
        <begin position="225"/>
        <end position="308"/>
    </location>
</feature>
<dbReference type="EMBL" id="HACG01020392">
    <property type="protein sequence ID" value="CEK67257.1"/>
    <property type="molecule type" value="Transcribed_RNA"/>
</dbReference>
<proteinExistence type="predicted"/>
<sequence length="349" mass="38391">SYGGLDRDEIFVPTPGDLIFSEPKGLPSQASTMFSSIDLGTATTQESQSESSVSQPTTPTTPTDSKKKCKLIEGFAVICLPSKTKVDIVRKAFLKSKWLNLNLGEDSETNLEAPEENLNVQTVSPVLLTEPEANNALESYLSFKISGKMKVQTLSPAANQALTEMFYSCYFVDQQQDSGDICLRRDQILNPASENLLALFFNAVRPSKKPLAEAVTAVLRQYGIQKSQDKDTSPTSTDKSSKGKTMKKPVTKSQKEKQALYVEEQGQDEKSQSTDKEKMNATGKEDSEKSEKSPKEKEGATADVSVKESKSATKCEGRLLTLTSFIQYCEDLMKQDLRALWKGLFACGL</sequence>
<feature type="compositionally biased region" description="Low complexity" evidence="1">
    <location>
        <begin position="43"/>
        <end position="63"/>
    </location>
</feature>
<name>A0A0B6ZFQ1_9EUPU</name>
<evidence type="ECO:0000256" key="1">
    <source>
        <dbReference type="SAM" id="MobiDB-lite"/>
    </source>
</evidence>
<feature type="non-terminal residue" evidence="2">
    <location>
        <position position="349"/>
    </location>
</feature>
<dbReference type="AlphaFoldDB" id="A0A0B6ZFQ1"/>